<evidence type="ECO:0000313" key="1">
    <source>
        <dbReference type="EMBL" id="MPM20916.1"/>
    </source>
</evidence>
<organism evidence="1">
    <name type="scientific">bioreactor metagenome</name>
    <dbReference type="NCBI Taxonomy" id="1076179"/>
    <lineage>
        <taxon>unclassified sequences</taxon>
        <taxon>metagenomes</taxon>
        <taxon>ecological metagenomes</taxon>
    </lineage>
</organism>
<dbReference type="EMBL" id="VSSQ01003482">
    <property type="protein sequence ID" value="MPM20916.1"/>
    <property type="molecule type" value="Genomic_DNA"/>
</dbReference>
<name>A0A644XXC5_9ZZZZ</name>
<protein>
    <submittedName>
        <fullName evidence="1">Uncharacterized protein</fullName>
    </submittedName>
</protein>
<comment type="caution">
    <text evidence="1">The sequence shown here is derived from an EMBL/GenBank/DDBJ whole genome shotgun (WGS) entry which is preliminary data.</text>
</comment>
<gene>
    <name evidence="1" type="ORF">SDC9_67354</name>
</gene>
<accession>A0A644XXC5</accession>
<reference evidence="1" key="1">
    <citation type="submission" date="2019-08" db="EMBL/GenBank/DDBJ databases">
        <authorList>
            <person name="Kucharzyk K."/>
            <person name="Murdoch R.W."/>
            <person name="Higgins S."/>
            <person name="Loffler F."/>
        </authorList>
    </citation>
    <scope>NUCLEOTIDE SEQUENCE</scope>
</reference>
<sequence length="165" mass="19617">MKKIFAIIFLFIFCCCNGYNKDINKKLDLLKDIDYSQFSNMSIVKRGAYEYVKYNKIEYKIKRNFLTKKITSIKDVSIIEEKDVSLSKSKDFIKRIEATLKSFDKLKILALSVDDKDNVLLSIPWYEKCTYYFQKLSPATTLQELNATHYKHYCDTWYIDKRCSE</sequence>
<proteinExistence type="predicted"/>
<dbReference type="AlphaFoldDB" id="A0A644XXC5"/>